<feature type="signal peptide" evidence="6">
    <location>
        <begin position="1"/>
        <end position="20"/>
    </location>
</feature>
<dbReference type="NCBIfam" id="TIGR00413">
    <property type="entry name" value="rlpA"/>
    <property type="match status" value="1"/>
</dbReference>
<dbReference type="Pfam" id="PF03330">
    <property type="entry name" value="DPBB_1"/>
    <property type="match status" value="1"/>
</dbReference>
<dbReference type="PROSITE" id="PS51257">
    <property type="entry name" value="PROKAR_LIPOPROTEIN"/>
    <property type="match status" value="1"/>
</dbReference>
<feature type="chain" id="PRO_5037538351" description="Endolytic peptidoglycan transglycosylase RlpA" evidence="6">
    <location>
        <begin position="21"/>
        <end position="293"/>
    </location>
</feature>
<comment type="function">
    <text evidence="4">Lytic transglycosylase with a strong preference for naked glycan strands that lack stem peptides.</text>
</comment>
<sequence length="293" mass="31072">MTIKWQRAGVLLASAAIGLAACGSNPSTTDDAQGGAKAPASGFEARSACGNDATYTIEGKSYQVMASAAGYTESGTAGWYGAEFQGTETAGCEVFDMYAYSAAHRTLPLPSFVRVTHQQNGKNIIVRINDRGPFEGGDLIQLSFAAANALGITQKHGAPVKLEALSPEQFKGQLPADLVAAESGSDGRSLDGSRTSSAAIRVLQREKQPLRPMNKSKVYYIVAGAWPERNPAIDMFVRLTSVGLSKTELATAQEKGKTVHQIRIGPLYDQDQIDNVKDALQSNGLATFKVVAQ</sequence>
<name>A0A975FCS4_9GAMM</name>
<keyword evidence="1 6" id="KW-0732">Signal</keyword>
<evidence type="ECO:0000259" key="7">
    <source>
        <dbReference type="PROSITE" id="PS51724"/>
    </source>
</evidence>
<dbReference type="GO" id="GO:0009279">
    <property type="term" value="C:cell outer membrane"/>
    <property type="evidence" value="ECO:0007669"/>
    <property type="project" value="TreeGrafter"/>
</dbReference>
<dbReference type="EMBL" id="CP072793">
    <property type="protein sequence ID" value="QTR55209.1"/>
    <property type="molecule type" value="Genomic_DNA"/>
</dbReference>
<evidence type="ECO:0000313" key="8">
    <source>
        <dbReference type="EMBL" id="QTR55209.1"/>
    </source>
</evidence>
<evidence type="ECO:0000256" key="1">
    <source>
        <dbReference type="ARBA" id="ARBA00022729"/>
    </source>
</evidence>
<dbReference type="InterPro" id="IPR009009">
    <property type="entry name" value="RlpA-like_DPBB"/>
</dbReference>
<dbReference type="SUPFAM" id="SSF50685">
    <property type="entry name" value="Barwin-like endoglucanases"/>
    <property type="match status" value="1"/>
</dbReference>
<dbReference type="KEGG" id="tun:J9260_00145"/>
<dbReference type="GO" id="GO:0005886">
    <property type="term" value="C:plasma membrane"/>
    <property type="evidence" value="ECO:0007669"/>
    <property type="project" value="UniProtKB-SubCell"/>
</dbReference>
<dbReference type="Gene3D" id="2.40.40.10">
    <property type="entry name" value="RlpA-like domain"/>
    <property type="match status" value="1"/>
</dbReference>
<proteinExistence type="inferred from homology"/>
<evidence type="ECO:0000256" key="5">
    <source>
        <dbReference type="RuleBase" id="RU003495"/>
    </source>
</evidence>
<keyword evidence="4" id="KW-0564">Palmitate</keyword>
<evidence type="ECO:0000256" key="2">
    <source>
        <dbReference type="ARBA" id="ARBA00023239"/>
    </source>
</evidence>
<dbReference type="PROSITE" id="PS51724">
    <property type="entry name" value="SPOR"/>
    <property type="match status" value="1"/>
</dbReference>
<dbReference type="GO" id="GO:0008932">
    <property type="term" value="F:lytic endotransglycosylase activity"/>
    <property type="evidence" value="ECO:0007669"/>
    <property type="project" value="UniProtKB-UniRule"/>
</dbReference>
<dbReference type="HAMAP" id="MF_02071">
    <property type="entry name" value="RlpA"/>
    <property type="match status" value="1"/>
</dbReference>
<evidence type="ECO:0000256" key="3">
    <source>
        <dbReference type="ARBA" id="ARBA00023316"/>
    </source>
</evidence>
<reference evidence="8" key="1">
    <citation type="submission" date="2021-04" db="EMBL/GenBank/DDBJ databases">
        <title>Genomics, taxonomy and metabolism of representatives of sulfur bacteria of the genus Thiothrix: Thiothrix fructosivorans QT, Thiothrix unzii A1T and three new species, Thiothrix subterranea sp. nov., Thiothrix litoralis sp. nov. and 'Candidatus Thiothrix anitrata' sp. nov.</title>
        <authorList>
            <person name="Ravin N.V."/>
            <person name="Smolyakov D."/>
            <person name="Rudenko T.S."/>
            <person name="Mardanov A.V."/>
            <person name="Beletsky A.V."/>
            <person name="Markov N.D."/>
            <person name="Fomenkov A.I."/>
            <person name="Roberts R.J."/>
            <person name="Karnachuk O.V."/>
            <person name="Novikov A."/>
            <person name="Grabovich M.Y."/>
        </authorList>
    </citation>
    <scope>NUCLEOTIDE SEQUENCE</scope>
    <source>
        <strain evidence="8">A1</strain>
    </source>
</reference>
<keyword evidence="4" id="KW-1003">Cell membrane</keyword>
<organism evidence="8 9">
    <name type="scientific">Thiothrix unzii</name>
    <dbReference type="NCBI Taxonomy" id="111769"/>
    <lineage>
        <taxon>Bacteria</taxon>
        <taxon>Pseudomonadati</taxon>
        <taxon>Pseudomonadota</taxon>
        <taxon>Gammaproteobacteria</taxon>
        <taxon>Thiotrichales</taxon>
        <taxon>Thiotrichaceae</taxon>
        <taxon>Thiothrix</taxon>
    </lineage>
</organism>
<dbReference type="PANTHER" id="PTHR34183">
    <property type="entry name" value="ENDOLYTIC PEPTIDOGLYCAN TRANSGLYCOSYLASE RLPA"/>
    <property type="match status" value="1"/>
</dbReference>
<dbReference type="Proteomes" id="UP000672009">
    <property type="component" value="Chromosome"/>
</dbReference>
<comment type="subcellular location">
    <subcellularLocation>
        <location evidence="4">Cell membrane</location>
        <topology evidence="4">Lipid-anchor</topology>
    </subcellularLocation>
</comment>
<dbReference type="GO" id="GO:0000270">
    <property type="term" value="P:peptidoglycan metabolic process"/>
    <property type="evidence" value="ECO:0007669"/>
    <property type="project" value="UniProtKB-UniRule"/>
</dbReference>
<keyword evidence="2 4" id="KW-0456">Lyase</keyword>
<evidence type="ECO:0000256" key="4">
    <source>
        <dbReference type="HAMAP-Rule" id="MF_02071"/>
    </source>
</evidence>
<feature type="domain" description="SPOR" evidence="7">
    <location>
        <begin position="213"/>
        <end position="293"/>
    </location>
</feature>
<keyword evidence="4" id="KW-0472">Membrane</keyword>
<keyword evidence="3 4" id="KW-0961">Cell wall biogenesis/degradation</keyword>
<evidence type="ECO:0000256" key="6">
    <source>
        <dbReference type="SAM" id="SignalP"/>
    </source>
</evidence>
<dbReference type="Gene3D" id="3.30.70.1070">
    <property type="entry name" value="Sporulation related repeat"/>
    <property type="match status" value="1"/>
</dbReference>
<comment type="similarity">
    <text evidence="4 5">Belongs to the RlpA family.</text>
</comment>
<dbReference type="InterPro" id="IPR036680">
    <property type="entry name" value="SPOR-like_sf"/>
</dbReference>
<keyword evidence="4" id="KW-0449">Lipoprotein</keyword>
<dbReference type="AlphaFoldDB" id="A0A975FCS4"/>
<dbReference type="SUPFAM" id="SSF110997">
    <property type="entry name" value="Sporulation related repeat"/>
    <property type="match status" value="1"/>
</dbReference>
<dbReference type="GO" id="GO:0042834">
    <property type="term" value="F:peptidoglycan binding"/>
    <property type="evidence" value="ECO:0007669"/>
    <property type="project" value="InterPro"/>
</dbReference>
<accession>A0A975FCS4</accession>
<dbReference type="InterPro" id="IPR034718">
    <property type="entry name" value="RlpA"/>
</dbReference>
<dbReference type="GO" id="GO:0071555">
    <property type="term" value="P:cell wall organization"/>
    <property type="evidence" value="ECO:0007669"/>
    <property type="project" value="UniProtKB-KW"/>
</dbReference>
<dbReference type="EC" id="4.2.2.-" evidence="4"/>
<dbReference type="PANTHER" id="PTHR34183:SF1">
    <property type="entry name" value="ENDOLYTIC PEPTIDOGLYCAN TRANSGLYCOSYLASE RLPA"/>
    <property type="match status" value="1"/>
</dbReference>
<keyword evidence="9" id="KW-1185">Reference proteome</keyword>
<dbReference type="CDD" id="cd22268">
    <property type="entry name" value="DPBB_RlpA-like"/>
    <property type="match status" value="1"/>
</dbReference>
<dbReference type="InterPro" id="IPR036908">
    <property type="entry name" value="RlpA-like_sf"/>
</dbReference>
<dbReference type="InterPro" id="IPR007730">
    <property type="entry name" value="SPOR-like_dom"/>
</dbReference>
<evidence type="ECO:0000313" key="9">
    <source>
        <dbReference type="Proteomes" id="UP000672009"/>
    </source>
</evidence>
<gene>
    <name evidence="4" type="primary">rlpA</name>
    <name evidence="8" type="ORF">J9260_00145</name>
</gene>
<dbReference type="InterPro" id="IPR012997">
    <property type="entry name" value="RplA"/>
</dbReference>
<protein>
    <recommendedName>
        <fullName evidence="4">Endolytic peptidoglycan transglycosylase RlpA</fullName>
        <ecNumber evidence="4">4.2.2.-</ecNumber>
    </recommendedName>
</protein>